<evidence type="ECO:0000313" key="2">
    <source>
        <dbReference type="EMBL" id="RQX03900.1"/>
    </source>
</evidence>
<protein>
    <submittedName>
        <fullName evidence="2">DNA-binding response regulator</fullName>
    </submittedName>
</protein>
<evidence type="ECO:0000313" key="3">
    <source>
        <dbReference type="Proteomes" id="UP000266889"/>
    </source>
</evidence>
<dbReference type="InterPro" id="IPR016032">
    <property type="entry name" value="Sig_transdc_resp-reg_C-effctor"/>
</dbReference>
<dbReference type="Gene3D" id="1.10.10.10">
    <property type="entry name" value="Winged helix-like DNA-binding domain superfamily/Winged helix DNA-binding domain"/>
    <property type="match status" value="1"/>
</dbReference>
<reference evidence="2 3" key="1">
    <citation type="submission" date="2018-05" db="EMBL/GenBank/DDBJ databases">
        <title>Micromonospora from Atacama Desert.</title>
        <authorList>
            <person name="Carro L."/>
            <person name="Goodfellow M."/>
            <person name="Klenk H.-P."/>
        </authorList>
    </citation>
    <scope>NUCLEOTIDE SEQUENCE [LARGE SCALE GENOMIC DNA]</scope>
    <source>
        <strain evidence="2 3">LB32</strain>
    </source>
</reference>
<dbReference type="SMART" id="SM00421">
    <property type="entry name" value="HTH_LUXR"/>
    <property type="match status" value="1"/>
</dbReference>
<keyword evidence="3" id="KW-1185">Reference proteome</keyword>
<dbReference type="InterPro" id="IPR000792">
    <property type="entry name" value="Tscrpt_reg_LuxR_C"/>
</dbReference>
<dbReference type="AlphaFoldDB" id="A0A3N9WT29"/>
<dbReference type="PANTHER" id="PTHR34293:SF1">
    <property type="entry name" value="HTH-TYPE TRANSCRIPTIONAL REGULATOR TRMBL2"/>
    <property type="match status" value="1"/>
</dbReference>
<dbReference type="PROSITE" id="PS50043">
    <property type="entry name" value="HTH_LUXR_2"/>
    <property type="match status" value="1"/>
</dbReference>
<dbReference type="SUPFAM" id="SSF46894">
    <property type="entry name" value="C-terminal effector domain of the bipartite response regulators"/>
    <property type="match status" value="1"/>
</dbReference>
<feature type="domain" description="HTH luxR-type" evidence="1">
    <location>
        <begin position="221"/>
        <end position="286"/>
    </location>
</feature>
<comment type="caution">
    <text evidence="2">The sequence shown here is derived from an EMBL/GenBank/DDBJ whole genome shotgun (WGS) entry which is preliminary data.</text>
</comment>
<dbReference type="GO" id="GO:0003677">
    <property type="term" value="F:DNA binding"/>
    <property type="evidence" value="ECO:0007669"/>
    <property type="project" value="UniProtKB-KW"/>
</dbReference>
<dbReference type="InterPro" id="IPR051797">
    <property type="entry name" value="TrmB-like"/>
</dbReference>
<dbReference type="Pfam" id="PF00196">
    <property type="entry name" value="GerE"/>
    <property type="match status" value="1"/>
</dbReference>
<dbReference type="EMBL" id="QGSY01000284">
    <property type="protein sequence ID" value="RQX03900.1"/>
    <property type="molecule type" value="Genomic_DNA"/>
</dbReference>
<dbReference type="CDD" id="cd06170">
    <property type="entry name" value="LuxR_C_like"/>
    <property type="match status" value="1"/>
</dbReference>
<dbReference type="Proteomes" id="UP000266889">
    <property type="component" value="Unassembled WGS sequence"/>
</dbReference>
<organism evidence="2 3">
    <name type="scientific">Micromonospora arida</name>
    <dbReference type="NCBI Taxonomy" id="2203715"/>
    <lineage>
        <taxon>Bacteria</taxon>
        <taxon>Bacillati</taxon>
        <taxon>Actinomycetota</taxon>
        <taxon>Actinomycetes</taxon>
        <taxon>Micromonosporales</taxon>
        <taxon>Micromonosporaceae</taxon>
        <taxon>Micromonospora</taxon>
    </lineage>
</organism>
<keyword evidence="2" id="KW-0238">DNA-binding</keyword>
<dbReference type="PANTHER" id="PTHR34293">
    <property type="entry name" value="HTH-TYPE TRANSCRIPTIONAL REGULATOR TRMBL2"/>
    <property type="match status" value="1"/>
</dbReference>
<accession>A0A3N9WT29</accession>
<dbReference type="InterPro" id="IPR036388">
    <property type="entry name" value="WH-like_DNA-bd_sf"/>
</dbReference>
<proteinExistence type="predicted"/>
<gene>
    <name evidence="2" type="ORF">DLJ58_29005</name>
</gene>
<name>A0A3N9WT29_9ACTN</name>
<sequence length="312" mass="33597">MTESVVSASINSLIGDHLVRMAPSRPPRPVAVAPETCMGDLLARAEDDIERQRQRLATTRLAFAALLSYRDTERGGDIGFHVRGVDQVRMRITQLASWAREDLLILSPDDSSTPASVGLEAGRAAARRGLTVRTIHHHKVRSDAQAMTLLQSLTCAGVQLATVPEVPQLMLVVDGEVALVPAGLPDEPTGALELRAPGAVALALALFEWVWSVGLPVDNPDDVTRSSVTPFERAMLQLLAEGHTDESTARRLLCSVRTVRRSMAALMHRLGARSRFQAGTRAAEMGWLPRTGLRSASADLEETAAPGREVAA</sequence>
<dbReference type="GO" id="GO:0006355">
    <property type="term" value="P:regulation of DNA-templated transcription"/>
    <property type="evidence" value="ECO:0007669"/>
    <property type="project" value="InterPro"/>
</dbReference>
<evidence type="ECO:0000259" key="1">
    <source>
        <dbReference type="PROSITE" id="PS50043"/>
    </source>
</evidence>